<feature type="domain" description="Glycosyl transferase family 1" evidence="3">
    <location>
        <begin position="204"/>
        <end position="339"/>
    </location>
</feature>
<dbReference type="SUPFAM" id="SSF53756">
    <property type="entry name" value="UDP-Glycosyltransferase/glycogen phosphorylase"/>
    <property type="match status" value="1"/>
</dbReference>
<gene>
    <name evidence="5" type="ORF">ISP01_08985</name>
</gene>
<dbReference type="EMBL" id="JADIIN010000071">
    <property type="protein sequence ID" value="MBF4469523.1"/>
    <property type="molecule type" value="Genomic_DNA"/>
</dbReference>
<dbReference type="InterPro" id="IPR028098">
    <property type="entry name" value="Glyco_trans_4-like_N"/>
</dbReference>
<evidence type="ECO:0000256" key="2">
    <source>
        <dbReference type="ARBA" id="ARBA00022679"/>
    </source>
</evidence>
<dbReference type="InterPro" id="IPR001296">
    <property type="entry name" value="Glyco_trans_1"/>
</dbReference>
<evidence type="ECO:0000256" key="1">
    <source>
        <dbReference type="ARBA" id="ARBA00022676"/>
    </source>
</evidence>
<dbReference type="PANTHER" id="PTHR12526">
    <property type="entry name" value="GLYCOSYLTRANSFERASE"/>
    <property type="match status" value="1"/>
</dbReference>
<keyword evidence="2 5" id="KW-0808">Transferase</keyword>
<organism evidence="5 6">
    <name type="scientific">Methanobrevibacter arboriphilus</name>
    <dbReference type="NCBI Taxonomy" id="39441"/>
    <lineage>
        <taxon>Archaea</taxon>
        <taxon>Methanobacteriati</taxon>
        <taxon>Methanobacteriota</taxon>
        <taxon>Methanomada group</taxon>
        <taxon>Methanobacteria</taxon>
        <taxon>Methanobacteriales</taxon>
        <taxon>Methanobacteriaceae</taxon>
        <taxon>Methanobrevibacter</taxon>
    </lineage>
</organism>
<dbReference type="Proteomes" id="UP000658733">
    <property type="component" value="Unassembled WGS sequence"/>
</dbReference>
<dbReference type="Pfam" id="PF13439">
    <property type="entry name" value="Glyco_transf_4"/>
    <property type="match status" value="1"/>
</dbReference>
<dbReference type="PANTHER" id="PTHR12526:SF629">
    <property type="entry name" value="TEICHURONIC ACID BIOSYNTHESIS GLYCOSYLTRANSFERASE TUAH-RELATED"/>
    <property type="match status" value="1"/>
</dbReference>
<protein>
    <submittedName>
        <fullName evidence="5">Glycosyltransferase</fullName>
    </submittedName>
</protein>
<evidence type="ECO:0000313" key="5">
    <source>
        <dbReference type="EMBL" id="MBF4469523.1"/>
    </source>
</evidence>
<reference evidence="5" key="1">
    <citation type="submission" date="2020-10" db="EMBL/GenBank/DDBJ databases">
        <title>Dehalococcoides mccartyi of a TCE/Cr reducing biochatode.</title>
        <authorList>
            <person name="Matturro B."/>
        </authorList>
    </citation>
    <scope>NUCLEOTIDE SEQUENCE</scope>
    <source>
        <strain evidence="5">Bin4</strain>
    </source>
</reference>
<evidence type="ECO:0000259" key="4">
    <source>
        <dbReference type="Pfam" id="PF13439"/>
    </source>
</evidence>
<sequence length="400" mass="45960">MKILVIQESDWLERNPHQQHHLMDRMAVRGHEIRVIDYPIDWSKDNDKGLVYPKKTFYNVSKVDENANIQVIRPSFIKLPVFSYLSLANSHRNEIKKQIKEFKPDVIVALGLMNAYIASKIAKSENIPFIYYLIDVLYTLIPEKAFQSFGRMINKKAITNSDLVITINEQLKSLAIDLGAKKDETIVIDAGIDFESYNPDLDDSTIREELGIKKDDIVLFFMGWIYDFAGMKELAIELGKKKENYPNFKIVIVGDGDAYDDMVKIKDDYDLSNQLILTGKQPYTRIPEFLSLADFCLLPAYIDEEIMQDIVPIKLYEYLAMKKVVIATKLPGIFKEFGEFHGIEYVNSASEVLACARSIIDSGNYDNIANLGRDFVKNNDWNLITDDFEKVLNDLIEDFS</sequence>
<proteinExistence type="predicted"/>
<comment type="caution">
    <text evidence="5">The sequence shown here is derived from an EMBL/GenBank/DDBJ whole genome shotgun (WGS) entry which is preliminary data.</text>
</comment>
<feature type="domain" description="Glycosyltransferase subfamily 4-like N-terminal" evidence="4">
    <location>
        <begin position="20"/>
        <end position="195"/>
    </location>
</feature>
<dbReference type="GO" id="GO:0016757">
    <property type="term" value="F:glycosyltransferase activity"/>
    <property type="evidence" value="ECO:0007669"/>
    <property type="project" value="UniProtKB-KW"/>
</dbReference>
<accession>A0A843AI04</accession>
<evidence type="ECO:0000313" key="6">
    <source>
        <dbReference type="Proteomes" id="UP000658733"/>
    </source>
</evidence>
<dbReference type="RefSeq" id="WP_278524092.1">
    <property type="nucleotide sequence ID" value="NZ_JADIIN010000071.1"/>
</dbReference>
<dbReference type="AlphaFoldDB" id="A0A843AI04"/>
<name>A0A843AI04_METAZ</name>
<dbReference type="Pfam" id="PF00534">
    <property type="entry name" value="Glycos_transf_1"/>
    <property type="match status" value="1"/>
</dbReference>
<dbReference type="Gene3D" id="3.40.50.2000">
    <property type="entry name" value="Glycogen Phosphorylase B"/>
    <property type="match status" value="2"/>
</dbReference>
<keyword evidence="1" id="KW-0328">Glycosyltransferase</keyword>
<evidence type="ECO:0000259" key="3">
    <source>
        <dbReference type="Pfam" id="PF00534"/>
    </source>
</evidence>